<feature type="domain" description="GIY-YIG" evidence="1">
    <location>
        <begin position="187"/>
        <end position="290"/>
    </location>
</feature>
<keyword evidence="3" id="KW-1185">Reference proteome</keyword>
<dbReference type="Gene3D" id="3.40.1440.10">
    <property type="entry name" value="GIY-YIG endonuclease"/>
    <property type="match status" value="1"/>
</dbReference>
<dbReference type="InterPro" id="IPR000305">
    <property type="entry name" value="GIY-YIG_endonuc"/>
</dbReference>
<dbReference type="Pfam" id="PF01541">
    <property type="entry name" value="GIY-YIG"/>
    <property type="match status" value="1"/>
</dbReference>
<sequence length="291" mass="34268">MNNPILLKDLLNFDALLRQYSNRRIKLRFNKDWGNEEKWYSFESMYLNDDPDFEHWYQNNGNGKTARNRADDIQFSFIELGNGSHKWLLIDAYLVLKADNGNDQAEIKRLEEYVPYFGRLIVDWKSPARNWWVVNQEAINAIEISDILSVSYKDKTENFPGYENIIKSYSELNHLIDNSDWKTALSRIYGVYVLTDKATGKLYVGSATGDAGIYGRWKTYLTKGLTTENEYINKELKALWKESGIKYIQDNFQFKLLEIFQPNEIGRKKALERENHWKEVLDSRQHGYNSN</sequence>
<evidence type="ECO:0000313" key="2">
    <source>
        <dbReference type="EMBL" id="MFC4651643.1"/>
    </source>
</evidence>
<dbReference type="CDD" id="cd10446">
    <property type="entry name" value="GIY-YIG_unchar_1"/>
    <property type="match status" value="1"/>
</dbReference>
<proteinExistence type="predicted"/>
<accession>A0ABV9JA05</accession>
<evidence type="ECO:0000313" key="3">
    <source>
        <dbReference type="Proteomes" id="UP001595987"/>
    </source>
</evidence>
<dbReference type="InterPro" id="IPR035901">
    <property type="entry name" value="GIY-YIG_endonuc_sf"/>
</dbReference>
<dbReference type="PROSITE" id="PS50164">
    <property type="entry name" value="GIY_YIG"/>
    <property type="match status" value="1"/>
</dbReference>
<organism evidence="2 3">
    <name type="scientific">Lactococcus nasutitermitis</name>
    <dbReference type="NCBI Taxonomy" id="1652957"/>
    <lineage>
        <taxon>Bacteria</taxon>
        <taxon>Bacillati</taxon>
        <taxon>Bacillota</taxon>
        <taxon>Bacilli</taxon>
        <taxon>Lactobacillales</taxon>
        <taxon>Streptococcaceae</taxon>
        <taxon>Lactococcus</taxon>
    </lineage>
</organism>
<name>A0ABV9JA05_9LACT</name>
<dbReference type="Proteomes" id="UP001595987">
    <property type="component" value="Unassembled WGS sequence"/>
</dbReference>
<evidence type="ECO:0000259" key="1">
    <source>
        <dbReference type="PROSITE" id="PS50164"/>
    </source>
</evidence>
<dbReference type="RefSeq" id="WP_213536582.1">
    <property type="nucleotide sequence ID" value="NZ_BOVQ01000008.1"/>
</dbReference>
<gene>
    <name evidence="2" type="ORF">ACFO26_01795</name>
</gene>
<protein>
    <submittedName>
        <fullName evidence="2">GIY-YIG nuclease family protein</fullName>
    </submittedName>
</protein>
<comment type="caution">
    <text evidence="2">The sequence shown here is derived from an EMBL/GenBank/DDBJ whole genome shotgun (WGS) entry which is preliminary data.</text>
</comment>
<dbReference type="SUPFAM" id="SSF82771">
    <property type="entry name" value="GIY-YIG endonuclease"/>
    <property type="match status" value="1"/>
</dbReference>
<reference evidence="3" key="1">
    <citation type="journal article" date="2019" name="Int. J. Syst. Evol. Microbiol.">
        <title>The Global Catalogue of Microorganisms (GCM) 10K type strain sequencing project: providing services to taxonomists for standard genome sequencing and annotation.</title>
        <authorList>
            <consortium name="The Broad Institute Genomics Platform"/>
            <consortium name="The Broad Institute Genome Sequencing Center for Infectious Disease"/>
            <person name="Wu L."/>
            <person name="Ma J."/>
        </authorList>
    </citation>
    <scope>NUCLEOTIDE SEQUENCE [LARGE SCALE GENOMIC DNA]</scope>
    <source>
        <strain evidence="3">CCUG 63287</strain>
    </source>
</reference>
<dbReference type="EMBL" id="JBHSGD010000002">
    <property type="protein sequence ID" value="MFC4651643.1"/>
    <property type="molecule type" value="Genomic_DNA"/>
</dbReference>